<name>A0AAW7X691_9GAMM</name>
<evidence type="ECO:0000256" key="3">
    <source>
        <dbReference type="ARBA" id="ARBA00023237"/>
    </source>
</evidence>
<comment type="caution">
    <text evidence="7">The sequence shown here is derived from an EMBL/GenBank/DDBJ whole genome shotgun (WGS) entry which is preliminary data.</text>
</comment>
<keyword evidence="2 4" id="KW-0472">Membrane</keyword>
<evidence type="ECO:0000313" key="7">
    <source>
        <dbReference type="EMBL" id="MDO6423092.1"/>
    </source>
</evidence>
<reference evidence="7" key="1">
    <citation type="submission" date="2023-07" db="EMBL/GenBank/DDBJ databases">
        <title>Genome content predicts the carbon catabolic preferences of heterotrophic bacteria.</title>
        <authorList>
            <person name="Gralka M."/>
        </authorList>
    </citation>
    <scope>NUCLEOTIDE SEQUENCE</scope>
    <source>
        <strain evidence="7">I3M17_2</strain>
    </source>
</reference>
<dbReference type="InterPro" id="IPR005653">
    <property type="entry name" value="OstA-like_N"/>
</dbReference>
<evidence type="ECO:0000256" key="4">
    <source>
        <dbReference type="HAMAP-Rule" id="MF_01411"/>
    </source>
</evidence>
<dbReference type="Pfam" id="PF04453">
    <property type="entry name" value="LptD"/>
    <property type="match status" value="1"/>
</dbReference>
<comment type="function">
    <text evidence="4">Together with LptE, is involved in the assembly of lipopolysaccharide (LPS) at the surface of the outer membrane.</text>
</comment>
<dbReference type="EMBL" id="JAUOPB010000008">
    <property type="protein sequence ID" value="MDO6423092.1"/>
    <property type="molecule type" value="Genomic_DNA"/>
</dbReference>
<dbReference type="AlphaFoldDB" id="A0AAW7X691"/>
<comment type="subcellular location">
    <subcellularLocation>
        <location evidence="4">Cell outer membrane</location>
    </subcellularLocation>
</comment>
<sequence length="860" mass="95129" precursor="true">MTKRYFSLLAVCSAIATSTFADDTPTNSLSLGKTYLRCYPQADSNQWDCAEYSSETNLPIGRSQIQQAPNAYDFVLAENLTPAAQSALLPGCTGMYIDPLGDQTNAPSPENTPLIVEADDSVLTGAQKAQLDGNVQISQGARSIRADSMTYSRETEEASLAGGVTIRNPGLLIRGDKASMSTTRNQASFENAIFVLHGQHIRGQADAIRQTSDSSIVLEGGSITSCEPGSNAWSLGGAEIKIDNEKGQGTGKHITLKVGKVPVMYVPYIAFPLGDQRQSGLLFPSISSSDNGGLDAAVPFYWNMAPNYDATITPRIISGRGAMLEVEGRHLNKRFYTESNIAYLPNDDGGQDKDLDTLVSNGDITESQAHPYTGQNRWLGHLSQQGGSASNGGWYSTIDFTKVSDQDYFRDLGASSFSEQNQSYLDQRAELGYLFEHWTVSAMAQNRQVLLYDLDTPYRRAPQLNAIGHYSVNGFEFKLDNELVRFDHPSNEWRNGDTLITGSRLSTDYRAAWPIRGRWGFIKPEVGYKALGYQLESDGLASSAESSPTLGAAQASIDMSVIFEHRGGSIMQTIEPRVYYLHRAYTDHSDLYAVTTDGQNVNFDTSIRTFSYSQLFRDSRFGGRDRLDDANQTTVGLTSRWYSNESGRELFSASIGQVFHNADRRVGLNGEELNTGQTSELAADVSVMLGPLSRFYVNSIYDTEAAEITRASSGVYYHSQDLSTLANLSYSYVRDYRQSSIAAGTTEATDIDQVDLSFVTPINKQWSLMGRYNYDFTQAQELETFLGFEYNDCCYRVRLLARKWLDSNIASLTDNHDLEHDQGVFFEVHFKGLGGSGAKVNSILEDSIRGYQERERRNKQ</sequence>
<dbReference type="Proteomes" id="UP001169760">
    <property type="component" value="Unassembled WGS sequence"/>
</dbReference>
<feature type="chain" id="PRO_5043064017" description="LPS-assembly protein LptD" evidence="4">
    <location>
        <begin position="22"/>
        <end position="860"/>
    </location>
</feature>
<dbReference type="HAMAP" id="MF_01411">
    <property type="entry name" value="LPS_assembly_LptD"/>
    <property type="match status" value="1"/>
</dbReference>
<evidence type="ECO:0000256" key="2">
    <source>
        <dbReference type="ARBA" id="ARBA00023136"/>
    </source>
</evidence>
<dbReference type="GO" id="GO:0043165">
    <property type="term" value="P:Gram-negative-bacterium-type cell outer membrane assembly"/>
    <property type="evidence" value="ECO:0007669"/>
    <property type="project" value="UniProtKB-UniRule"/>
</dbReference>
<evidence type="ECO:0000256" key="1">
    <source>
        <dbReference type="ARBA" id="ARBA00022729"/>
    </source>
</evidence>
<dbReference type="GO" id="GO:1990351">
    <property type="term" value="C:transporter complex"/>
    <property type="evidence" value="ECO:0007669"/>
    <property type="project" value="TreeGrafter"/>
</dbReference>
<dbReference type="PANTHER" id="PTHR30189">
    <property type="entry name" value="LPS-ASSEMBLY PROTEIN"/>
    <property type="match status" value="1"/>
</dbReference>
<keyword evidence="1 4" id="KW-0732">Signal</keyword>
<dbReference type="InterPro" id="IPR007543">
    <property type="entry name" value="LptD_C"/>
</dbReference>
<evidence type="ECO:0000259" key="5">
    <source>
        <dbReference type="Pfam" id="PF03968"/>
    </source>
</evidence>
<comment type="caution">
    <text evidence="4">Lacks conserved residue(s) required for the propagation of feature annotation.</text>
</comment>
<dbReference type="RefSeq" id="WP_303492868.1">
    <property type="nucleotide sequence ID" value="NZ_JAUOPB010000008.1"/>
</dbReference>
<dbReference type="PANTHER" id="PTHR30189:SF1">
    <property type="entry name" value="LPS-ASSEMBLY PROTEIN LPTD"/>
    <property type="match status" value="1"/>
</dbReference>
<dbReference type="Pfam" id="PF03968">
    <property type="entry name" value="LptD_N"/>
    <property type="match status" value="1"/>
</dbReference>
<gene>
    <name evidence="4" type="primary">lptD</name>
    <name evidence="7" type="ORF">Q4521_11465</name>
</gene>
<dbReference type="GO" id="GO:0009279">
    <property type="term" value="C:cell outer membrane"/>
    <property type="evidence" value="ECO:0007669"/>
    <property type="project" value="UniProtKB-SubCell"/>
</dbReference>
<organism evidence="7 8">
    <name type="scientific">Saccharophagus degradans</name>
    <dbReference type="NCBI Taxonomy" id="86304"/>
    <lineage>
        <taxon>Bacteria</taxon>
        <taxon>Pseudomonadati</taxon>
        <taxon>Pseudomonadota</taxon>
        <taxon>Gammaproteobacteria</taxon>
        <taxon>Cellvibrionales</taxon>
        <taxon>Cellvibrionaceae</taxon>
        <taxon>Saccharophagus</taxon>
    </lineage>
</organism>
<evidence type="ECO:0000313" key="8">
    <source>
        <dbReference type="Proteomes" id="UP001169760"/>
    </source>
</evidence>
<feature type="domain" description="LptD C-terminal" evidence="6">
    <location>
        <begin position="376"/>
        <end position="766"/>
    </location>
</feature>
<comment type="subunit">
    <text evidence="4">Component of the lipopolysaccharide transport and assembly complex. Interacts with LptE and LptA.</text>
</comment>
<dbReference type="GO" id="GO:0015920">
    <property type="term" value="P:lipopolysaccharide transport"/>
    <property type="evidence" value="ECO:0007669"/>
    <property type="project" value="InterPro"/>
</dbReference>
<evidence type="ECO:0000259" key="6">
    <source>
        <dbReference type="Pfam" id="PF04453"/>
    </source>
</evidence>
<protein>
    <recommendedName>
        <fullName evidence="4">LPS-assembly protein LptD</fullName>
    </recommendedName>
</protein>
<keyword evidence="3 4" id="KW-0998">Cell outer membrane</keyword>
<comment type="similarity">
    <text evidence="4">Belongs to the LptD family.</text>
</comment>
<accession>A0AAW7X691</accession>
<proteinExistence type="inferred from homology"/>
<dbReference type="Gene3D" id="2.60.450.10">
    <property type="entry name" value="Lipopolysaccharide (LPS) transport protein A like domain"/>
    <property type="match status" value="1"/>
</dbReference>
<feature type="signal peptide" evidence="4">
    <location>
        <begin position="1"/>
        <end position="21"/>
    </location>
</feature>
<dbReference type="InterPro" id="IPR050218">
    <property type="entry name" value="LptD"/>
</dbReference>
<dbReference type="InterPro" id="IPR020889">
    <property type="entry name" value="LipoPS_assembly_LptD"/>
</dbReference>
<feature type="domain" description="Organic solvent tolerance-like N-terminal" evidence="5">
    <location>
        <begin position="116"/>
        <end position="247"/>
    </location>
</feature>